<comment type="caution">
    <text evidence="7">The sequence shown here is derived from an EMBL/GenBank/DDBJ whole genome shotgun (WGS) entry which is preliminary data.</text>
</comment>
<evidence type="ECO:0000256" key="1">
    <source>
        <dbReference type="ARBA" id="ARBA00004651"/>
    </source>
</evidence>
<feature type="transmembrane region" description="Helical" evidence="6">
    <location>
        <begin position="109"/>
        <end position="140"/>
    </location>
</feature>
<dbReference type="GO" id="GO:0022857">
    <property type="term" value="F:transmembrane transporter activity"/>
    <property type="evidence" value="ECO:0007669"/>
    <property type="project" value="InterPro"/>
</dbReference>
<protein>
    <recommendedName>
        <fullName evidence="8">ABC transporter permease</fullName>
    </recommendedName>
</protein>
<feature type="transmembrane region" description="Helical" evidence="6">
    <location>
        <begin position="204"/>
        <end position="225"/>
    </location>
</feature>
<dbReference type="AlphaFoldDB" id="X1UEA2"/>
<feature type="transmembrane region" description="Helical" evidence="6">
    <location>
        <begin position="6"/>
        <end position="26"/>
    </location>
</feature>
<keyword evidence="4 6" id="KW-1133">Transmembrane helix</keyword>
<feature type="non-terminal residue" evidence="7">
    <location>
        <position position="261"/>
    </location>
</feature>
<evidence type="ECO:0000256" key="5">
    <source>
        <dbReference type="ARBA" id="ARBA00023136"/>
    </source>
</evidence>
<evidence type="ECO:0000313" key="7">
    <source>
        <dbReference type="EMBL" id="GAI98200.1"/>
    </source>
</evidence>
<feature type="transmembrane region" description="Helical" evidence="6">
    <location>
        <begin position="237"/>
        <end position="260"/>
    </location>
</feature>
<dbReference type="GO" id="GO:0005886">
    <property type="term" value="C:plasma membrane"/>
    <property type="evidence" value="ECO:0007669"/>
    <property type="project" value="UniProtKB-SubCell"/>
</dbReference>
<dbReference type="Pfam" id="PF02653">
    <property type="entry name" value="BPD_transp_2"/>
    <property type="match status" value="1"/>
</dbReference>
<evidence type="ECO:0000256" key="3">
    <source>
        <dbReference type="ARBA" id="ARBA00022692"/>
    </source>
</evidence>
<feature type="transmembrane region" description="Helical" evidence="6">
    <location>
        <begin position="33"/>
        <end position="53"/>
    </location>
</feature>
<dbReference type="InterPro" id="IPR001851">
    <property type="entry name" value="ABC_transp_permease"/>
</dbReference>
<keyword evidence="2" id="KW-1003">Cell membrane</keyword>
<dbReference type="CDD" id="cd06579">
    <property type="entry name" value="TM_PBP1_transp_AraH_like"/>
    <property type="match status" value="1"/>
</dbReference>
<feature type="transmembrane region" description="Helical" evidence="6">
    <location>
        <begin position="83"/>
        <end position="103"/>
    </location>
</feature>
<keyword evidence="3 6" id="KW-0812">Transmembrane</keyword>
<dbReference type="PANTHER" id="PTHR32196">
    <property type="entry name" value="ABC TRANSPORTER PERMEASE PROTEIN YPHD-RELATED-RELATED"/>
    <property type="match status" value="1"/>
</dbReference>
<gene>
    <name evidence="7" type="ORF">S12H4_41066</name>
</gene>
<accession>X1UEA2</accession>
<keyword evidence="5 6" id="KW-0472">Membrane</keyword>
<reference evidence="7" key="1">
    <citation type="journal article" date="2014" name="Front. Microbiol.">
        <title>High frequency of phylogenetically diverse reductive dehalogenase-homologous genes in deep subseafloor sedimentary metagenomes.</title>
        <authorList>
            <person name="Kawai M."/>
            <person name="Futagami T."/>
            <person name="Toyoda A."/>
            <person name="Takaki Y."/>
            <person name="Nishi S."/>
            <person name="Hori S."/>
            <person name="Arai W."/>
            <person name="Tsubouchi T."/>
            <person name="Morono Y."/>
            <person name="Uchiyama I."/>
            <person name="Ito T."/>
            <person name="Fujiyama A."/>
            <person name="Inagaki F."/>
            <person name="Takami H."/>
        </authorList>
    </citation>
    <scope>NUCLEOTIDE SEQUENCE</scope>
    <source>
        <strain evidence="7">Expedition CK06-06</strain>
    </source>
</reference>
<sequence length="261" mass="26763">AREAIIFGVAIGLGVLFSVTSGGLFASTAVIDIMSISASELGIIALGVALLMISGEFDLSVGSMSAVGALIVASLYQLGLDPFLAVAIAVGGGIAAGAINGLATVKFGIPSFIVTLGAMMTWRGVIFLTTGGIHIVFRVIKSHPVFYSVLQGHMGVGSAPLIWFVVTAIMLMLLLNFHWFGNHVFATGGNKEAARSMGININKTKVICFMIVGGLAAFSGVMRVTRIRGFHMLQGEGTALMAIAAVVVGGTSLFGGAGSIL</sequence>
<feature type="non-terminal residue" evidence="7">
    <location>
        <position position="1"/>
    </location>
</feature>
<proteinExistence type="predicted"/>
<name>X1UEA2_9ZZZZ</name>
<comment type="subcellular location">
    <subcellularLocation>
        <location evidence="1">Cell membrane</location>
        <topology evidence="1">Multi-pass membrane protein</topology>
    </subcellularLocation>
</comment>
<evidence type="ECO:0008006" key="8">
    <source>
        <dbReference type="Google" id="ProtNLM"/>
    </source>
</evidence>
<feature type="transmembrane region" description="Helical" evidence="6">
    <location>
        <begin position="161"/>
        <end position="180"/>
    </location>
</feature>
<dbReference type="EMBL" id="BARW01024987">
    <property type="protein sequence ID" value="GAI98200.1"/>
    <property type="molecule type" value="Genomic_DNA"/>
</dbReference>
<evidence type="ECO:0000256" key="6">
    <source>
        <dbReference type="SAM" id="Phobius"/>
    </source>
</evidence>
<evidence type="ECO:0000256" key="4">
    <source>
        <dbReference type="ARBA" id="ARBA00022989"/>
    </source>
</evidence>
<organism evidence="7">
    <name type="scientific">marine sediment metagenome</name>
    <dbReference type="NCBI Taxonomy" id="412755"/>
    <lineage>
        <taxon>unclassified sequences</taxon>
        <taxon>metagenomes</taxon>
        <taxon>ecological metagenomes</taxon>
    </lineage>
</organism>
<evidence type="ECO:0000256" key="2">
    <source>
        <dbReference type="ARBA" id="ARBA00022475"/>
    </source>
</evidence>